<sequence>MSKPVRKPDMNPEGVALVREHADTFKYNFELMDEDNDGKITHEQAAILFRAFGQNPHDHEITKKLKDAPPMLEFVHFREFFQRHYDTPTGPDELEEALKVFTKGDGKINVQELRQALQREQLTPEEMERLLKLGNFEPGPTGGTLDSRVLAQKLCEGPSEADLEYFVDVAAADAKGEKNREGGGGNATGGSVEEEDDTAGSKDGD</sequence>
<dbReference type="InterPro" id="IPR050230">
    <property type="entry name" value="CALM/Myosin/TropC-like"/>
</dbReference>
<dbReference type="Pfam" id="PF13202">
    <property type="entry name" value="EF-hand_5"/>
    <property type="match status" value="2"/>
</dbReference>
<accession>A0A0G4GCZ2</accession>
<dbReference type="SUPFAM" id="SSF47473">
    <property type="entry name" value="EF-hand"/>
    <property type="match status" value="1"/>
</dbReference>
<dbReference type="GO" id="GO:0005509">
    <property type="term" value="F:calcium ion binding"/>
    <property type="evidence" value="ECO:0007669"/>
    <property type="project" value="InterPro"/>
</dbReference>
<keyword evidence="2" id="KW-0479">Metal-binding</keyword>
<keyword evidence="4" id="KW-0106">Calcium</keyword>
<evidence type="ECO:0000256" key="3">
    <source>
        <dbReference type="ARBA" id="ARBA00022737"/>
    </source>
</evidence>
<keyword evidence="3" id="KW-0677">Repeat</keyword>
<evidence type="ECO:0000259" key="7">
    <source>
        <dbReference type="PROSITE" id="PS50222"/>
    </source>
</evidence>
<evidence type="ECO:0000256" key="1">
    <source>
        <dbReference type="ARBA" id="ARBA00020786"/>
    </source>
</evidence>
<feature type="domain" description="EF-hand" evidence="7">
    <location>
        <begin position="20"/>
        <end position="55"/>
    </location>
</feature>
<dbReference type="VEuPathDB" id="CryptoDB:Cvel_21319"/>
<evidence type="ECO:0000313" key="8">
    <source>
        <dbReference type="EMBL" id="CEM27029.1"/>
    </source>
</evidence>
<name>A0A0G4GCZ2_9ALVE</name>
<dbReference type="PANTHER" id="PTHR23048:SF0">
    <property type="entry name" value="CALMODULIN LIKE 3"/>
    <property type="match status" value="1"/>
</dbReference>
<proteinExistence type="predicted"/>
<protein>
    <recommendedName>
        <fullName evidence="1">Calmodulin</fullName>
    </recommendedName>
</protein>
<evidence type="ECO:0000256" key="2">
    <source>
        <dbReference type="ARBA" id="ARBA00022723"/>
    </source>
</evidence>
<evidence type="ECO:0000256" key="5">
    <source>
        <dbReference type="ARBA" id="ARBA00022990"/>
    </source>
</evidence>
<feature type="region of interest" description="Disordered" evidence="6">
    <location>
        <begin position="174"/>
        <end position="205"/>
    </location>
</feature>
<dbReference type="PROSITE" id="PS50222">
    <property type="entry name" value="EF_HAND_2"/>
    <property type="match status" value="1"/>
</dbReference>
<evidence type="ECO:0000256" key="4">
    <source>
        <dbReference type="ARBA" id="ARBA00022837"/>
    </source>
</evidence>
<dbReference type="InterPro" id="IPR002048">
    <property type="entry name" value="EF_hand_dom"/>
</dbReference>
<dbReference type="AlphaFoldDB" id="A0A0G4GCZ2"/>
<dbReference type="InterPro" id="IPR011992">
    <property type="entry name" value="EF-hand-dom_pair"/>
</dbReference>
<organism evidence="8">
    <name type="scientific">Chromera velia CCMP2878</name>
    <dbReference type="NCBI Taxonomy" id="1169474"/>
    <lineage>
        <taxon>Eukaryota</taxon>
        <taxon>Sar</taxon>
        <taxon>Alveolata</taxon>
        <taxon>Colpodellida</taxon>
        <taxon>Chromeraceae</taxon>
        <taxon>Chromera</taxon>
    </lineage>
</organism>
<reference evidence="8" key="1">
    <citation type="submission" date="2014-11" db="EMBL/GenBank/DDBJ databases">
        <authorList>
            <person name="Otto D Thomas"/>
            <person name="Naeem Raeece"/>
        </authorList>
    </citation>
    <scope>NUCLEOTIDE SEQUENCE</scope>
</reference>
<gene>
    <name evidence="8" type="ORF">Cvel_21319</name>
</gene>
<dbReference type="Gene3D" id="1.10.238.10">
    <property type="entry name" value="EF-hand"/>
    <property type="match status" value="1"/>
</dbReference>
<dbReference type="EMBL" id="CDMZ01001090">
    <property type="protein sequence ID" value="CEM27029.1"/>
    <property type="molecule type" value="Genomic_DNA"/>
</dbReference>
<evidence type="ECO:0000256" key="6">
    <source>
        <dbReference type="SAM" id="MobiDB-lite"/>
    </source>
</evidence>
<keyword evidence="5" id="KW-0007">Acetylation</keyword>
<dbReference type="GO" id="GO:0016460">
    <property type="term" value="C:myosin II complex"/>
    <property type="evidence" value="ECO:0007669"/>
    <property type="project" value="TreeGrafter"/>
</dbReference>
<dbReference type="PANTHER" id="PTHR23048">
    <property type="entry name" value="MYOSIN LIGHT CHAIN 1, 3"/>
    <property type="match status" value="1"/>
</dbReference>
<dbReference type="FunFam" id="1.10.238.10:FF:000003">
    <property type="entry name" value="Calmodulin A"/>
    <property type="match status" value="1"/>
</dbReference>